<reference evidence="2" key="2">
    <citation type="submission" date="2015-05" db="EMBL/GenBank/DDBJ databases">
        <title>Draft genome sequence of Actinomyces odontolyticus (ATCC 17982).</title>
        <authorList>
            <person name="Sudarsanam P."/>
            <person name="Ley R."/>
            <person name="Guruge J."/>
            <person name="Turnbaugh P.J."/>
            <person name="Mahowald M."/>
            <person name="Liep D."/>
            <person name="Gordon J."/>
        </authorList>
    </citation>
    <scope>NUCLEOTIDE SEQUENCE</scope>
    <source>
        <strain evidence="2">ATCC 17982</strain>
    </source>
</reference>
<gene>
    <name evidence="2" type="ORF">ACTODO_00572</name>
</gene>
<reference evidence="2" key="1">
    <citation type="submission" date="2007-04" db="EMBL/GenBank/DDBJ databases">
        <authorList>
            <person name="Fulton L."/>
            <person name="Clifton S."/>
            <person name="Fulton B."/>
            <person name="Xu J."/>
            <person name="Minx P."/>
            <person name="Pepin K.H."/>
            <person name="Johnson M."/>
            <person name="Thiruvilangam P."/>
            <person name="Bhonagiri V."/>
            <person name="Nash W.E."/>
            <person name="Mardis E.R."/>
            <person name="Wilson R.K."/>
        </authorList>
    </citation>
    <scope>NUCLEOTIDE SEQUENCE [LARGE SCALE GENOMIC DNA]</scope>
    <source>
        <strain evidence="2">ATCC 17982</strain>
    </source>
</reference>
<dbReference type="eggNOG" id="ENOG5032ASN">
    <property type="taxonomic scope" value="Bacteria"/>
</dbReference>
<dbReference type="Proteomes" id="UP000003553">
    <property type="component" value="Unassembled WGS sequence"/>
</dbReference>
<protein>
    <submittedName>
        <fullName evidence="2">Uncharacterized protein</fullName>
    </submittedName>
</protein>
<evidence type="ECO:0000313" key="3">
    <source>
        <dbReference type="Proteomes" id="UP000003553"/>
    </source>
</evidence>
<accession>A7BAA8</accession>
<proteinExistence type="predicted"/>
<name>A7BAA8_9ACTO</name>
<comment type="caution">
    <text evidence="2">The sequence shown here is derived from an EMBL/GenBank/DDBJ whole genome shotgun (WGS) entry which is preliminary data.</text>
</comment>
<keyword evidence="3" id="KW-1185">Reference proteome</keyword>
<dbReference type="EMBL" id="AAYI02000004">
    <property type="protein sequence ID" value="EDN80133.1"/>
    <property type="molecule type" value="Genomic_DNA"/>
</dbReference>
<evidence type="ECO:0000256" key="1">
    <source>
        <dbReference type="SAM" id="MobiDB-lite"/>
    </source>
</evidence>
<sequence>MMWKNYLPRSCGESVRRRYSSSNIACVTGQYSMESMMSDLSFVAGEFPKLAATSRETADAVRSARPEGGASAFASAMPGANLASPMQAVEEKVADQCVKTSMKLEEHADALEAAERDFIAAEEENGQLIGSIINGDDCGHSGPGGGGDSRKNPRLVPLPSPISGGNPPQRGPRLPGDPGKQRGGHHPGEGTRGHRRPNPGTGRPKVEPMPFDPVMPISPIVTGPRGPHPLPKPAIELPKVPPIPRPTMGNPTPMVDPIEPRNLGFNRFSAELGG</sequence>
<organism evidence="2 3">
    <name type="scientific">Schaalia dentiphila ATCC 17982</name>
    <dbReference type="NCBI Taxonomy" id="411466"/>
    <lineage>
        <taxon>Bacteria</taxon>
        <taxon>Bacillati</taxon>
        <taxon>Actinomycetota</taxon>
        <taxon>Actinomycetes</taxon>
        <taxon>Actinomycetales</taxon>
        <taxon>Actinomycetaceae</taxon>
        <taxon>Schaalia</taxon>
        <taxon>Schaalia dentiphila</taxon>
    </lineage>
</organism>
<dbReference type="HOGENOM" id="CLU_1014241_0_0_11"/>
<feature type="region of interest" description="Disordered" evidence="1">
    <location>
        <begin position="130"/>
        <end position="212"/>
    </location>
</feature>
<feature type="region of interest" description="Disordered" evidence="1">
    <location>
        <begin position="224"/>
        <end position="262"/>
    </location>
</feature>
<evidence type="ECO:0000313" key="2">
    <source>
        <dbReference type="EMBL" id="EDN80133.1"/>
    </source>
</evidence>
<dbReference type="AlphaFoldDB" id="A7BAA8"/>